<keyword evidence="2" id="KW-1185">Reference proteome</keyword>
<sequence length="1704" mass="195224">MSNEVKKQSNPFSTGGGGVNFETRVQAAFAVSLLAQSCVPCLSQNMRAKELKFQNKYDGANTDDFVLLASDKNYNESRLYAQIKHEITISKSKDSMFAEVINSAWKDFKNTNFSLENDSIALITGPLQKQDVINTLPILEWAKYSSSSAEFIKKSQTEGFTSKAKVSRLEIFRIQLTNANAGVEVTDDELWKFLRVFQLISYDLDAKYSIVASLLCSLIQCYSEESPSLVLSKLVTCVQEFNQNAGSLTQDNVPKEVKELFELSSKVNFENDFLKLRERGDHIFEGISNTINGFHIDRSEQLAKISALYVESDFLFVTGARGVGKSGIVKDFISTKNKNVPVFYLRAEDLDKSHLNDVFATIGMKSSLGQIEGYFSLLNEKILVIESLEKVLELTYQDAFIDLLQYLKRQTGWTIIATGRDYAYQQLTFNYLQPSGIQFNSVNIEGLTKVQIELVCAHVPELGGLISNNSLVELLKIPFFIEISARAIGNGALFKSGDTEIDFRNTVWATVISKEVDRKAGMPAKRRSTFIEIAKQRAKKMVFGIRDTEFDPEVVSKLEEDNLIHRDQRLSTISPIHDVLEDWALEEYIESEYIDSSHNLENFLSSIGSEPAISRAFRLWLYRRLKFDDEINEFVEEILTADDIESYWKDETIAAIMQNDSPESFLYTLKSQLLKDDCSLLIRFCFILRITCQRPNSIHNDLLIKDEKSGILKSLFLQPFGNGWESLFNFIYEARYDLSNSMLTHVVEVIDEWCGLINIYDDLPQPSEKVGLLALWLLEPVKDAYRNEERRKKILNALLKVSPVIETAFDELMSQDVFISKMNPRRLSYVDELTSLAIVGANVPMLCKRKPEFIIKLSLHEWLKEDQEEGQDDFYSYRSMDVDDYFGLDKDRDLFPASGAKGPFKYLLQFHPKLALDFIIKLCNVTAQKYSESEFAAPSKDEESLPFANEAVVNLIHLKLNDGAIVKQYASPHLWKGYRGHSTLPYLLQCALMALENWLVEYANGCGENNQLDWIYDYLLRSSNSVLPTSVLASVAIGFPRKVGTAAYPILKAPELYYLDLQRMTAEMGGSEANWFGLDRDIMSKIYIEERREAALRPWRKESLETLLTRIQFETELRDSAIKIVDELINEASTRNEKYLRYMVHRVDTRTWEAIEDKENNRVLLQNVSELPTDLKKEQQEFNEKHEADNTVTSLHLWAKKLFEDKLFKKEYIASYGDALTSAKELLCSLQKSEIHNFSEMAIGTITTVAAVCVRDDLINLSDENKEWCLKVILESIFMHADVMEGTTAHDKTDYYGSGACAFVLPKLFDLDLDAEQKELLKHALATALTHENLNVSAYAAKGVREFLWSRGPELASFCISGIVEYARLRRDNSMARRFYHLQGEELEEAHENWNGLITTFRNKLLEGSFKLSVDDISLESHSSWFLHLPMLMVPLSTKDSSQIQLIKKLVNFVFDTEYSDHRTNEDEKINHDIKKQIQDCLTEHVINSRNNEYLPFKDLILLGCTKAPSFIYSLKLFFDVAMEKEDDYDSIWSLWTLIAPEVHKIALKDVNDRYMGLQNDLNKLLRGMLYADSPWQGHENERKDMERGANYLLEFAKQSANNSHVFEALSSLIYNFYDVFFDKGIQLLALKFTENSQLIAKQINTAYYLEMSIGRYLQIENRGTLSRKMYNICLNLLTGIVETGSARAYYLRENLIRSRKISV</sequence>
<dbReference type="RefSeq" id="WP_044832204.1">
    <property type="nucleotide sequence ID" value="NZ_CP059735.1"/>
</dbReference>
<reference evidence="1 2" key="2">
    <citation type="journal article" date="2022" name="Mar. Drugs">
        <title>Bioassay-Guided Fractionation Leads to the Detection of Cholic Acid Generated by the Rare Thalassomonas sp.</title>
        <authorList>
            <person name="Pheiffer F."/>
            <person name="Schneider Y.K."/>
            <person name="Hansen E.H."/>
            <person name="Andersen J.H."/>
            <person name="Isaksson J."/>
            <person name="Busche T."/>
            <person name="R C."/>
            <person name="Kalinowski J."/>
            <person name="Zyl L.V."/>
            <person name="Trindade M."/>
        </authorList>
    </citation>
    <scope>NUCLEOTIDE SEQUENCE [LARGE SCALE GENOMIC DNA]</scope>
    <source>
        <strain evidence="1 2">A5K-106</strain>
    </source>
</reference>
<reference evidence="1 2" key="1">
    <citation type="journal article" date="2015" name="Genome Announc.">
        <title>Draft Genome Sequences of Marine Isolates of Thalassomonas viridans and Thalassomonas actiniarum.</title>
        <authorList>
            <person name="Olonade I."/>
            <person name="van Zyl L.J."/>
            <person name="Trindade M."/>
        </authorList>
    </citation>
    <scope>NUCLEOTIDE SEQUENCE [LARGE SCALE GENOMIC DNA]</scope>
    <source>
        <strain evidence="1 2">A5K-106</strain>
    </source>
</reference>
<dbReference type="EMBL" id="CP059735">
    <property type="protein sequence ID" value="WDD99605.1"/>
    <property type="molecule type" value="Genomic_DNA"/>
</dbReference>
<evidence type="ECO:0000313" key="1">
    <source>
        <dbReference type="EMBL" id="WDD99605.1"/>
    </source>
</evidence>
<dbReference type="InterPro" id="IPR027417">
    <property type="entry name" value="P-loop_NTPase"/>
</dbReference>
<organism evidence="1 2">
    <name type="scientific">Thalassomonas actiniarum</name>
    <dbReference type="NCBI Taxonomy" id="485447"/>
    <lineage>
        <taxon>Bacteria</taxon>
        <taxon>Pseudomonadati</taxon>
        <taxon>Pseudomonadota</taxon>
        <taxon>Gammaproteobacteria</taxon>
        <taxon>Alteromonadales</taxon>
        <taxon>Colwelliaceae</taxon>
        <taxon>Thalassomonas</taxon>
    </lineage>
</organism>
<gene>
    <name evidence="1" type="ORF">SG35_002715</name>
</gene>
<evidence type="ECO:0008006" key="3">
    <source>
        <dbReference type="Google" id="ProtNLM"/>
    </source>
</evidence>
<accession>A0AAE9YQZ8</accession>
<name>A0AAE9YQZ8_9GAMM</name>
<dbReference type="Proteomes" id="UP000032568">
    <property type="component" value="Chromosome"/>
</dbReference>
<evidence type="ECO:0000313" key="2">
    <source>
        <dbReference type="Proteomes" id="UP000032568"/>
    </source>
</evidence>
<proteinExistence type="predicted"/>
<dbReference type="SUPFAM" id="SSF52540">
    <property type="entry name" value="P-loop containing nucleoside triphosphate hydrolases"/>
    <property type="match status" value="1"/>
</dbReference>
<protein>
    <recommendedName>
        <fullName evidence="3">ATP-binding protein</fullName>
    </recommendedName>
</protein>
<dbReference type="KEGG" id="tact:SG35_002715"/>
<dbReference type="Gene3D" id="3.40.50.300">
    <property type="entry name" value="P-loop containing nucleotide triphosphate hydrolases"/>
    <property type="match status" value="1"/>
</dbReference>